<organism evidence="6 7">
    <name type="scientific">Aureobasidium pullulans</name>
    <name type="common">Black yeast</name>
    <name type="synonym">Pullularia pullulans</name>
    <dbReference type="NCBI Taxonomy" id="5580"/>
    <lineage>
        <taxon>Eukaryota</taxon>
        <taxon>Fungi</taxon>
        <taxon>Dikarya</taxon>
        <taxon>Ascomycota</taxon>
        <taxon>Pezizomycotina</taxon>
        <taxon>Dothideomycetes</taxon>
        <taxon>Dothideomycetidae</taxon>
        <taxon>Dothideales</taxon>
        <taxon>Saccotheciaceae</taxon>
        <taxon>Aureobasidium</taxon>
    </lineage>
</organism>
<sequence length="434" mass="48654">MNFIPIKDFSSIKFPPNMTKAADKKQCTVCPRPGKACSRCNCSFYCSKECQKVDWPLHRTLCASFERFKERPSLDVRRAIHFPVKGSSPEFVWLSMNGDYFYNQPNLDAMNESYFGGADASTSPVHIYEDLIRKSKIRPEIMLTCGMFFAMDKSPLNECIYQLGGKTTTFWKGPAVAYGSGLKLDENREEYAVIEDLDTTDLTGIINHVLGRFQKGKQMQCVKVASYGNMNHDKSALRLKSVALESTPTFVNGDVGSESPISRLFGMPLVVILTPADNELDYTTCSPAEAKKLLDFIKIVRLQQPSDSSNMTAGLLMIGCGGKTPYPVEFGKVPERFTSKTAGDAIVVRRDGKPLVPAYLEAFCNWIKEDLYPLFSESRQQSALELSRSTEGNAAEVSKGKQKVKELQDKVLDKITRARFYAWCNTKGIELKHY</sequence>
<dbReference type="Proteomes" id="UP000308005">
    <property type="component" value="Unassembled WGS sequence"/>
</dbReference>
<dbReference type="InterPro" id="IPR002893">
    <property type="entry name" value="Znf_MYND"/>
</dbReference>
<evidence type="ECO:0000256" key="4">
    <source>
        <dbReference type="PROSITE-ProRule" id="PRU00134"/>
    </source>
</evidence>
<keyword evidence="3" id="KW-0862">Zinc</keyword>
<dbReference type="AlphaFoldDB" id="A0A4S9SFC5"/>
<evidence type="ECO:0000313" key="6">
    <source>
        <dbReference type="EMBL" id="THZ09093.1"/>
    </source>
</evidence>
<proteinExistence type="predicted"/>
<gene>
    <name evidence="6" type="ORF">D6C91_10010</name>
</gene>
<dbReference type="GO" id="GO:0008270">
    <property type="term" value="F:zinc ion binding"/>
    <property type="evidence" value="ECO:0007669"/>
    <property type="project" value="UniProtKB-KW"/>
</dbReference>
<name>A0A4S9SFC5_AURPU</name>
<evidence type="ECO:0000256" key="2">
    <source>
        <dbReference type="ARBA" id="ARBA00022771"/>
    </source>
</evidence>
<dbReference type="Pfam" id="PF01753">
    <property type="entry name" value="zf-MYND"/>
    <property type="match status" value="1"/>
</dbReference>
<dbReference type="Gene3D" id="6.10.140.2220">
    <property type="match status" value="1"/>
</dbReference>
<evidence type="ECO:0000313" key="7">
    <source>
        <dbReference type="Proteomes" id="UP000308005"/>
    </source>
</evidence>
<evidence type="ECO:0000256" key="1">
    <source>
        <dbReference type="ARBA" id="ARBA00022723"/>
    </source>
</evidence>
<dbReference type="SUPFAM" id="SSF144232">
    <property type="entry name" value="HIT/MYND zinc finger-like"/>
    <property type="match status" value="1"/>
</dbReference>
<dbReference type="EMBL" id="QZBM01000949">
    <property type="protein sequence ID" value="THZ09093.1"/>
    <property type="molecule type" value="Genomic_DNA"/>
</dbReference>
<protein>
    <recommendedName>
        <fullName evidence="5">MYND-type domain-containing protein</fullName>
    </recommendedName>
</protein>
<accession>A0A4S9SFC5</accession>
<evidence type="ECO:0000259" key="5">
    <source>
        <dbReference type="PROSITE" id="PS50865"/>
    </source>
</evidence>
<comment type="caution">
    <text evidence="6">The sequence shown here is derived from an EMBL/GenBank/DDBJ whole genome shotgun (WGS) entry which is preliminary data.</text>
</comment>
<dbReference type="PROSITE" id="PS50865">
    <property type="entry name" value="ZF_MYND_2"/>
    <property type="match status" value="1"/>
</dbReference>
<keyword evidence="1" id="KW-0479">Metal-binding</keyword>
<feature type="domain" description="MYND-type" evidence="5">
    <location>
        <begin position="27"/>
        <end position="62"/>
    </location>
</feature>
<reference evidence="6 7" key="1">
    <citation type="submission" date="2018-10" db="EMBL/GenBank/DDBJ databases">
        <title>Fifty Aureobasidium pullulans genomes reveal a recombining polyextremotolerant generalist.</title>
        <authorList>
            <person name="Gostincar C."/>
            <person name="Turk M."/>
            <person name="Zajc J."/>
            <person name="Gunde-Cimerman N."/>
        </authorList>
    </citation>
    <scope>NUCLEOTIDE SEQUENCE [LARGE SCALE GENOMIC DNA]</scope>
    <source>
        <strain evidence="6 7">EXF-3863</strain>
    </source>
</reference>
<evidence type="ECO:0000256" key="3">
    <source>
        <dbReference type="ARBA" id="ARBA00022833"/>
    </source>
</evidence>
<keyword evidence="2 4" id="KW-0863">Zinc-finger</keyword>